<feature type="transmembrane region" description="Helical" evidence="5">
    <location>
        <begin position="114"/>
        <end position="133"/>
    </location>
</feature>
<dbReference type="InterPro" id="IPR051533">
    <property type="entry name" value="WaaL-like"/>
</dbReference>
<feature type="transmembrane region" description="Helical" evidence="5">
    <location>
        <begin position="360"/>
        <end position="382"/>
    </location>
</feature>
<feature type="transmembrane region" description="Helical" evidence="5">
    <location>
        <begin position="221"/>
        <end position="240"/>
    </location>
</feature>
<evidence type="ECO:0000259" key="6">
    <source>
        <dbReference type="Pfam" id="PF04932"/>
    </source>
</evidence>
<evidence type="ECO:0000256" key="4">
    <source>
        <dbReference type="ARBA" id="ARBA00023136"/>
    </source>
</evidence>
<feature type="transmembrane region" description="Helical" evidence="5">
    <location>
        <begin position="388"/>
        <end position="404"/>
    </location>
</feature>
<keyword evidence="2 5" id="KW-0812">Transmembrane</keyword>
<feature type="transmembrane region" description="Helical" evidence="5">
    <location>
        <begin position="59"/>
        <end position="78"/>
    </location>
</feature>
<feature type="transmembrane region" description="Helical" evidence="5">
    <location>
        <begin position="198"/>
        <end position="214"/>
    </location>
</feature>
<dbReference type="OrthoDB" id="8576060at2"/>
<dbReference type="Pfam" id="PF04932">
    <property type="entry name" value="Wzy_C"/>
    <property type="match status" value="1"/>
</dbReference>
<gene>
    <name evidence="7" type="ORF">CAter282_0810</name>
</gene>
<dbReference type="Proteomes" id="UP000071778">
    <property type="component" value="Chromosome"/>
</dbReference>
<reference evidence="7 8" key="1">
    <citation type="submission" date="2015-11" db="EMBL/GenBank/DDBJ databases">
        <title>Exploring the genomic traits of fungus-feeding bacterial genus Collimonas.</title>
        <authorList>
            <person name="Song C."/>
            <person name="Schmidt R."/>
            <person name="de Jager V."/>
            <person name="Krzyzanowska D."/>
            <person name="Jongedijk E."/>
            <person name="Cankar K."/>
            <person name="Beekwilder J."/>
            <person name="van Veen A."/>
            <person name="de Boer W."/>
            <person name="van Veen J.A."/>
            <person name="Garbeva P."/>
        </authorList>
    </citation>
    <scope>NUCLEOTIDE SEQUENCE [LARGE SCALE GENOMIC DNA]</scope>
    <source>
        <strain evidence="7 8">Ter282</strain>
    </source>
</reference>
<feature type="domain" description="O-antigen ligase-related" evidence="6">
    <location>
        <begin position="183"/>
        <end position="336"/>
    </location>
</feature>
<evidence type="ECO:0000256" key="3">
    <source>
        <dbReference type="ARBA" id="ARBA00022989"/>
    </source>
</evidence>
<proteinExistence type="predicted"/>
<accession>A0A127PLQ1</accession>
<dbReference type="GO" id="GO:0016020">
    <property type="term" value="C:membrane"/>
    <property type="evidence" value="ECO:0007669"/>
    <property type="project" value="UniProtKB-SubCell"/>
</dbReference>
<dbReference type="GO" id="GO:0016874">
    <property type="term" value="F:ligase activity"/>
    <property type="evidence" value="ECO:0007669"/>
    <property type="project" value="UniProtKB-KW"/>
</dbReference>
<feature type="transmembrane region" description="Helical" evidence="5">
    <location>
        <begin position="175"/>
        <end position="192"/>
    </location>
</feature>
<dbReference type="PANTHER" id="PTHR37422:SF17">
    <property type="entry name" value="O-ANTIGEN LIGASE"/>
    <property type="match status" value="1"/>
</dbReference>
<evidence type="ECO:0000256" key="1">
    <source>
        <dbReference type="ARBA" id="ARBA00004141"/>
    </source>
</evidence>
<keyword evidence="3 5" id="KW-1133">Transmembrane helix</keyword>
<feature type="transmembrane region" description="Helical" evidence="5">
    <location>
        <begin position="321"/>
        <end position="348"/>
    </location>
</feature>
<dbReference type="PANTHER" id="PTHR37422">
    <property type="entry name" value="TEICHURONIC ACID BIOSYNTHESIS PROTEIN TUAE"/>
    <property type="match status" value="1"/>
</dbReference>
<feature type="transmembrane region" description="Helical" evidence="5">
    <location>
        <begin position="90"/>
        <end position="107"/>
    </location>
</feature>
<feature type="transmembrane region" description="Helical" evidence="5">
    <location>
        <begin position="145"/>
        <end position="168"/>
    </location>
</feature>
<dbReference type="InterPro" id="IPR007016">
    <property type="entry name" value="O-antigen_ligase-rel_domated"/>
</dbReference>
<keyword evidence="4 5" id="KW-0472">Membrane</keyword>
<organism evidence="7 8">
    <name type="scientific">Collimonas arenae</name>
    <dbReference type="NCBI Taxonomy" id="279058"/>
    <lineage>
        <taxon>Bacteria</taxon>
        <taxon>Pseudomonadati</taxon>
        <taxon>Pseudomonadota</taxon>
        <taxon>Betaproteobacteria</taxon>
        <taxon>Burkholderiales</taxon>
        <taxon>Oxalobacteraceae</taxon>
        <taxon>Collimonas</taxon>
    </lineage>
</organism>
<evidence type="ECO:0000256" key="5">
    <source>
        <dbReference type="SAM" id="Phobius"/>
    </source>
</evidence>
<evidence type="ECO:0000313" key="7">
    <source>
        <dbReference type="EMBL" id="AMP08613.1"/>
    </source>
</evidence>
<dbReference type="PATRIC" id="fig|279058.17.peg.883"/>
<evidence type="ECO:0000256" key="2">
    <source>
        <dbReference type="ARBA" id="ARBA00022692"/>
    </source>
</evidence>
<feature type="transmembrane region" description="Helical" evidence="5">
    <location>
        <begin position="29"/>
        <end position="47"/>
    </location>
</feature>
<protein>
    <submittedName>
        <fullName evidence="7">O-Antigen ligase family protein</fullName>
    </submittedName>
</protein>
<name>A0A127PLQ1_9BURK</name>
<keyword evidence="7" id="KW-0436">Ligase</keyword>
<keyword evidence="8" id="KW-1185">Reference proteome</keyword>
<evidence type="ECO:0000313" key="8">
    <source>
        <dbReference type="Proteomes" id="UP000071778"/>
    </source>
</evidence>
<comment type="subcellular location">
    <subcellularLocation>
        <location evidence="1">Membrane</location>
        <topology evidence="1">Multi-pass membrane protein</topology>
    </subcellularLocation>
</comment>
<sequence>MRYMKLLITAAIVIFYMLALIVDRSAGAIFGVLVLLSLIFLASKNRSDNKSFGEFFREYWPLNLAMCGPIIAVFANQIGTAHFVGRTYDSPFRLALFCLIFWAFSFLPTRWMKHIQWGLVIGALLAAVKIHVLTHGGEMRYGTDFIPIIIFAELTLLLGMFAALSIAWNEHGNKIAIFFKIAALCAGLYAAYLSQSRGVWLTIPVFLVIAGMVAKNIRLRYKLTAVVAFVILLGSVSYFGNIVKERMSIAESDISQYSEGANVDTSLGIRLQLWRGSLVLFKEHPVFGVGVENFPKALEELAERKIITPVSATFPHSHNEILFMMARLGTFGLFAILALYFIPAYYFFREIRDGDSETRYTAAMGLALCLGFFTLGLVDVVFLWWEIFPYYVISIAFFLAYIIRRKKEMALSVK</sequence>
<dbReference type="AlphaFoldDB" id="A0A127PLQ1"/>
<dbReference type="EMBL" id="CP013235">
    <property type="protein sequence ID" value="AMP08613.1"/>
    <property type="molecule type" value="Genomic_DNA"/>
</dbReference>